<dbReference type="Proteomes" id="UP001177260">
    <property type="component" value="Unassembled WGS sequence"/>
</dbReference>
<evidence type="ECO:0000313" key="2">
    <source>
        <dbReference type="Proteomes" id="UP001177260"/>
    </source>
</evidence>
<name>A0ACC3B230_9EURO</name>
<accession>A0ACC3B230</accession>
<protein>
    <submittedName>
        <fullName evidence="1">Uncharacterized protein</fullName>
    </submittedName>
</protein>
<reference evidence="1 2" key="1">
    <citation type="journal article" date="2023" name="ACS Omega">
        <title>Identification of the Neoaspergillic Acid Biosynthesis Gene Cluster by Establishing an In Vitro CRISPR-Ribonucleoprotein Genetic System in Aspergillus melleus.</title>
        <authorList>
            <person name="Yuan B."/>
            <person name="Grau M.F."/>
            <person name="Murata R.M."/>
            <person name="Torok T."/>
            <person name="Venkateswaran K."/>
            <person name="Stajich J.E."/>
            <person name="Wang C.C.C."/>
        </authorList>
    </citation>
    <scope>NUCLEOTIDE SEQUENCE [LARGE SCALE GENOMIC DNA]</scope>
    <source>
        <strain evidence="1 2">IMV 1140</strain>
    </source>
</reference>
<comment type="caution">
    <text evidence="1">The sequence shown here is derived from an EMBL/GenBank/DDBJ whole genome shotgun (WGS) entry which is preliminary data.</text>
</comment>
<organism evidence="1 2">
    <name type="scientific">Aspergillus melleus</name>
    <dbReference type="NCBI Taxonomy" id="138277"/>
    <lineage>
        <taxon>Eukaryota</taxon>
        <taxon>Fungi</taxon>
        <taxon>Dikarya</taxon>
        <taxon>Ascomycota</taxon>
        <taxon>Pezizomycotina</taxon>
        <taxon>Eurotiomycetes</taxon>
        <taxon>Eurotiomycetidae</taxon>
        <taxon>Eurotiales</taxon>
        <taxon>Aspergillaceae</taxon>
        <taxon>Aspergillus</taxon>
        <taxon>Aspergillus subgen. Circumdati</taxon>
    </lineage>
</organism>
<proteinExistence type="predicted"/>
<gene>
    <name evidence="1" type="ORF">N8T08_005820</name>
</gene>
<evidence type="ECO:0000313" key="1">
    <source>
        <dbReference type="EMBL" id="KAK1144158.1"/>
    </source>
</evidence>
<dbReference type="EMBL" id="JAOPJF010000033">
    <property type="protein sequence ID" value="KAK1144158.1"/>
    <property type="molecule type" value="Genomic_DNA"/>
</dbReference>
<sequence length="235" mass="26210">MQAGETKLKYLQCASDALTYMLGAAVAIGATTSRTGTAAEYIANQGQTLWARDENDFEPMWNWTSIDESQSNFYEHLGQHLPGDMVLTGGNITHFGLEGNAAVAKHHEGHIYIHANNVTHGVVGKYRLPEQTDLTKRTTYTWNFGNMAGLKYSYKNVFGDYKSQYDQSWMHGLYELSYNFMSWAYNSHRANSYAIILYDRANGDAPFVSGYLVAETSGFGHNYEGSPSPQGICHA</sequence>
<keyword evidence="2" id="KW-1185">Reference proteome</keyword>